<feature type="domain" description="PhoD-like phosphatase metallophosphatase" evidence="1">
    <location>
        <begin position="138"/>
        <end position="474"/>
    </location>
</feature>
<dbReference type="PANTHER" id="PTHR37031">
    <property type="entry name" value="METALLOPHOSPHATASE BINDING DOMAIN PROTEIN"/>
    <property type="match status" value="1"/>
</dbReference>
<dbReference type="EMBL" id="BIFQ01000001">
    <property type="protein sequence ID" value="GCE03614.1"/>
    <property type="molecule type" value="Genomic_DNA"/>
</dbReference>
<comment type="caution">
    <text evidence="3">The sequence shown here is derived from an EMBL/GenBank/DDBJ whole genome shotgun (WGS) entry which is preliminary data.</text>
</comment>
<name>A0A401Z9R5_9CHLR</name>
<dbReference type="InterPro" id="IPR056702">
    <property type="entry name" value="DUF7800"/>
</dbReference>
<organism evidence="3 4">
    <name type="scientific">Dictyobacter aurantiacus</name>
    <dbReference type="NCBI Taxonomy" id="1936993"/>
    <lineage>
        <taxon>Bacteria</taxon>
        <taxon>Bacillati</taxon>
        <taxon>Chloroflexota</taxon>
        <taxon>Ktedonobacteria</taxon>
        <taxon>Ktedonobacterales</taxon>
        <taxon>Dictyobacteraceae</taxon>
        <taxon>Dictyobacter</taxon>
    </lineage>
</organism>
<feature type="domain" description="DUF7800" evidence="2">
    <location>
        <begin position="1"/>
        <end position="76"/>
    </location>
</feature>
<dbReference type="AlphaFoldDB" id="A0A401Z9R5"/>
<dbReference type="OrthoDB" id="9795624at2"/>
<evidence type="ECO:0000313" key="4">
    <source>
        <dbReference type="Proteomes" id="UP000287224"/>
    </source>
</evidence>
<evidence type="ECO:0000259" key="2">
    <source>
        <dbReference type="Pfam" id="PF25077"/>
    </source>
</evidence>
<keyword evidence="4" id="KW-1185">Reference proteome</keyword>
<dbReference type="Pfam" id="PF25077">
    <property type="entry name" value="DUF7800"/>
    <property type="match status" value="1"/>
</dbReference>
<dbReference type="InterPro" id="IPR029052">
    <property type="entry name" value="Metallo-depent_PP-like"/>
</dbReference>
<dbReference type="InterPro" id="IPR018946">
    <property type="entry name" value="PhoD-like_MPP"/>
</dbReference>
<dbReference type="Proteomes" id="UP000287224">
    <property type="component" value="Unassembled WGS sequence"/>
</dbReference>
<evidence type="ECO:0000313" key="3">
    <source>
        <dbReference type="EMBL" id="GCE03614.1"/>
    </source>
</evidence>
<dbReference type="Gene3D" id="3.60.21.70">
    <property type="entry name" value="PhoD-like phosphatase"/>
    <property type="match status" value="1"/>
</dbReference>
<accession>A0A401Z9R5</accession>
<dbReference type="Pfam" id="PF09423">
    <property type="entry name" value="PhoD"/>
    <property type="match status" value="1"/>
</dbReference>
<dbReference type="RefSeq" id="WP_126594866.1">
    <property type="nucleotide sequence ID" value="NZ_BIFQ01000001.1"/>
</dbReference>
<evidence type="ECO:0000259" key="1">
    <source>
        <dbReference type="Pfam" id="PF09423"/>
    </source>
</evidence>
<gene>
    <name evidence="3" type="ORF">KDAU_09430</name>
</gene>
<dbReference type="PANTHER" id="PTHR37031:SF2">
    <property type="entry name" value="PHOD-LIKE PHOSPHATASE METALLOPHOSPHATASE DOMAIN-CONTAINING PROTEIN"/>
    <property type="match status" value="1"/>
</dbReference>
<dbReference type="InterPro" id="IPR038607">
    <property type="entry name" value="PhoD-like_sf"/>
</dbReference>
<protein>
    <submittedName>
        <fullName evidence="3">Metallophosphatase</fullName>
    </submittedName>
</protein>
<proteinExistence type="predicted"/>
<reference evidence="4" key="1">
    <citation type="submission" date="2018-12" db="EMBL/GenBank/DDBJ databases">
        <title>Tengunoibacter tsumagoiensis gen. nov., sp. nov., Dictyobacter kobayashii sp. nov., D. alpinus sp. nov., and D. joshuensis sp. nov. and description of Dictyobacteraceae fam. nov. within the order Ktedonobacterales isolated from Tengu-no-mugimeshi.</title>
        <authorList>
            <person name="Wang C.M."/>
            <person name="Zheng Y."/>
            <person name="Sakai Y."/>
            <person name="Toyoda A."/>
            <person name="Minakuchi Y."/>
            <person name="Abe K."/>
            <person name="Yokota A."/>
            <person name="Yabe S."/>
        </authorList>
    </citation>
    <scope>NUCLEOTIDE SEQUENCE [LARGE SCALE GENOMIC DNA]</scope>
    <source>
        <strain evidence="4">S-27</strain>
    </source>
</reference>
<sequence length="557" mass="63516">MTEILVGPLVRAVNPDSIVIWAELTVAETVTLLVYADAQADIHHTARQKTTMVGGHYYVALELRNLQAATWYTYQLIAASTGKELTQTSELPDRQCFRTLAASTHKDPLRIAYGSCRKAEASQPDVLSALGYWLSEHAEQRESVWPHLLLLIGDQIYADQPSASMRRDVPQLGSEATRYEDFCQFYYYAWGTDNGVRQALAVLPTYMIFDDHEITNNWNFMPTWRPSSIQAGQEQTLVDGLVAYWVYQGWGNLRQQTTQHPLLEVMRQTAESGEDAFEQLRDYVRRDLYGEMGLRWHYEIPSTPPIFVANARTERTTITTGKDEDILAPTRIISRSQMHDLQTWYANNQSPLAILVSSVPVLLPPAIGWLEYLMGQRLWLTEKKLLSCLGLQLARVQQRIAIRLSFDHWPLYSLSWHDLLQLFQQPRDTLLLSGDVHFSYALTARLTHQSDSDTYLYQFVSTPLQNELSPSDQKKIKLQSRISRWSYGGLKQSILPLIASNDGAHIDHNLLYENTLAFITLQTDSRGRYIPHQDYLGNINGQLQKIATTILPATSHS</sequence>
<dbReference type="SUPFAM" id="SSF56300">
    <property type="entry name" value="Metallo-dependent phosphatases"/>
    <property type="match status" value="1"/>
</dbReference>